<keyword evidence="15" id="KW-0442">Lipid degradation</keyword>
<gene>
    <name evidence="21" type="ORF">M0M57_15170</name>
</gene>
<reference evidence="21" key="1">
    <citation type="submission" date="2022-04" db="EMBL/GenBank/DDBJ databases">
        <title>Consumption of N2O by Flavobacterium azooxidireducens sp. nov. isolated from Decomposing Leaf Litter of Phragmites australis (Cav.).</title>
        <authorList>
            <person name="Behrendt U."/>
            <person name="Spanner T."/>
            <person name="Augustin J."/>
            <person name="Horn M.A."/>
            <person name="Kolb S."/>
            <person name="Ulrich A."/>
        </authorList>
    </citation>
    <scope>NUCLEOTIDE SEQUENCE</scope>
    <source>
        <strain evidence="21">IGB 4-14</strain>
    </source>
</reference>
<evidence type="ECO:0000256" key="1">
    <source>
        <dbReference type="ARBA" id="ARBA00000111"/>
    </source>
</evidence>
<evidence type="ECO:0000256" key="14">
    <source>
        <dbReference type="ARBA" id="ARBA00022837"/>
    </source>
</evidence>
<evidence type="ECO:0000256" key="8">
    <source>
        <dbReference type="ARBA" id="ARBA00013278"/>
    </source>
</evidence>
<name>A0ABY4KDR1_9FLAO</name>
<evidence type="ECO:0000256" key="13">
    <source>
        <dbReference type="ARBA" id="ARBA00022801"/>
    </source>
</evidence>
<dbReference type="EMBL" id="CP096205">
    <property type="protein sequence ID" value="UPQ78947.1"/>
    <property type="molecule type" value="Genomic_DNA"/>
</dbReference>
<dbReference type="PRINTS" id="PR01486">
    <property type="entry name" value="PHPHLIPASEA1"/>
</dbReference>
<keyword evidence="16" id="KW-0443">Lipid metabolism</keyword>
<dbReference type="CDD" id="cd00541">
    <property type="entry name" value="OMPLA"/>
    <property type="match status" value="1"/>
</dbReference>
<evidence type="ECO:0000256" key="6">
    <source>
        <dbReference type="ARBA" id="ARBA00011702"/>
    </source>
</evidence>
<dbReference type="PANTHER" id="PTHR40457">
    <property type="entry name" value="PHOSPHOLIPASE A1"/>
    <property type="match status" value="1"/>
</dbReference>
<comment type="subunit">
    <text evidence="6">Homodimer; dimerization is reversible, and the dimeric form is the active one.</text>
</comment>
<comment type="subcellular location">
    <subcellularLocation>
        <location evidence="4">Cell outer membrane</location>
        <topology evidence="4">Multi-pass membrane protein</topology>
    </subcellularLocation>
</comment>
<dbReference type="EC" id="3.1.1.4" evidence="8"/>
<dbReference type="Proteomes" id="UP000830583">
    <property type="component" value="Chromosome"/>
</dbReference>
<evidence type="ECO:0000256" key="18">
    <source>
        <dbReference type="ARBA" id="ARBA00023237"/>
    </source>
</evidence>
<keyword evidence="9" id="KW-1134">Transmembrane beta strand</keyword>
<keyword evidence="11" id="KW-0479">Metal-binding</keyword>
<evidence type="ECO:0000313" key="21">
    <source>
        <dbReference type="EMBL" id="UPQ78947.1"/>
    </source>
</evidence>
<dbReference type="EC" id="3.1.1.32" evidence="7"/>
<keyword evidence="18" id="KW-0998">Cell outer membrane</keyword>
<comment type="similarity">
    <text evidence="5">Belongs to the phospholipase A1 family.</text>
</comment>
<keyword evidence="12 20" id="KW-0732">Signal</keyword>
<evidence type="ECO:0000256" key="12">
    <source>
        <dbReference type="ARBA" id="ARBA00022729"/>
    </source>
</evidence>
<evidence type="ECO:0000256" key="10">
    <source>
        <dbReference type="ARBA" id="ARBA00022692"/>
    </source>
</evidence>
<organism evidence="21 22">
    <name type="scientific">Flavobacterium azooxidireducens</name>
    <dbReference type="NCBI Taxonomy" id="1871076"/>
    <lineage>
        <taxon>Bacteria</taxon>
        <taxon>Pseudomonadati</taxon>
        <taxon>Bacteroidota</taxon>
        <taxon>Flavobacteriia</taxon>
        <taxon>Flavobacteriales</taxon>
        <taxon>Flavobacteriaceae</taxon>
        <taxon>Flavobacterium</taxon>
    </lineage>
</organism>
<evidence type="ECO:0000256" key="20">
    <source>
        <dbReference type="SAM" id="SignalP"/>
    </source>
</evidence>
<accession>A0ABY4KDR1</accession>
<evidence type="ECO:0000313" key="22">
    <source>
        <dbReference type="Proteomes" id="UP000830583"/>
    </source>
</evidence>
<proteinExistence type="inferred from homology"/>
<dbReference type="RefSeq" id="WP_248433944.1">
    <property type="nucleotide sequence ID" value="NZ_CP096205.1"/>
</dbReference>
<comment type="cofactor">
    <cofactor evidence="3">
        <name>Ca(2+)</name>
        <dbReference type="ChEBI" id="CHEBI:29108"/>
    </cofactor>
</comment>
<dbReference type="SUPFAM" id="SSF56931">
    <property type="entry name" value="Outer membrane phospholipase A (OMPLA)"/>
    <property type="match status" value="1"/>
</dbReference>
<evidence type="ECO:0000256" key="2">
    <source>
        <dbReference type="ARBA" id="ARBA00001604"/>
    </source>
</evidence>
<keyword evidence="13" id="KW-0378">Hydrolase</keyword>
<evidence type="ECO:0000256" key="9">
    <source>
        <dbReference type="ARBA" id="ARBA00022452"/>
    </source>
</evidence>
<comment type="catalytic activity">
    <reaction evidence="2">
        <text>a 1,2-diacyl-sn-glycero-3-phosphocholine + H2O = a 1-acyl-sn-glycero-3-phosphocholine + a fatty acid + H(+)</text>
        <dbReference type="Rhea" id="RHEA:15801"/>
        <dbReference type="ChEBI" id="CHEBI:15377"/>
        <dbReference type="ChEBI" id="CHEBI:15378"/>
        <dbReference type="ChEBI" id="CHEBI:28868"/>
        <dbReference type="ChEBI" id="CHEBI:57643"/>
        <dbReference type="ChEBI" id="CHEBI:58168"/>
        <dbReference type="EC" id="3.1.1.4"/>
    </reaction>
</comment>
<dbReference type="InterPro" id="IPR003187">
    <property type="entry name" value="PLipase_A1"/>
</dbReference>
<dbReference type="Gene3D" id="2.40.230.10">
    <property type="entry name" value="Phospholipase A1"/>
    <property type="match status" value="1"/>
</dbReference>
<dbReference type="InterPro" id="IPR036541">
    <property type="entry name" value="PLipase_A1_sf"/>
</dbReference>
<evidence type="ECO:0000256" key="5">
    <source>
        <dbReference type="ARBA" id="ARBA00010525"/>
    </source>
</evidence>
<evidence type="ECO:0000256" key="3">
    <source>
        <dbReference type="ARBA" id="ARBA00001913"/>
    </source>
</evidence>
<protein>
    <recommendedName>
        <fullName evidence="19">Phosphatidylcholine 1-acylhydrolase</fullName>
        <ecNumber evidence="7">3.1.1.32</ecNumber>
        <ecNumber evidence="8">3.1.1.4</ecNumber>
    </recommendedName>
</protein>
<evidence type="ECO:0000256" key="4">
    <source>
        <dbReference type="ARBA" id="ARBA00004571"/>
    </source>
</evidence>
<feature type="chain" id="PRO_5047036559" description="Phosphatidylcholine 1-acylhydrolase" evidence="20">
    <location>
        <begin position="20"/>
        <end position="297"/>
    </location>
</feature>
<evidence type="ECO:0000256" key="11">
    <source>
        <dbReference type="ARBA" id="ARBA00022723"/>
    </source>
</evidence>
<evidence type="ECO:0000256" key="17">
    <source>
        <dbReference type="ARBA" id="ARBA00023136"/>
    </source>
</evidence>
<keyword evidence="17" id="KW-0472">Membrane</keyword>
<comment type="catalytic activity">
    <reaction evidence="1">
        <text>a 1,2-diacyl-sn-glycero-3-phosphocholine + H2O = a 2-acyl-sn-glycero-3-phosphocholine + a fatty acid + H(+)</text>
        <dbReference type="Rhea" id="RHEA:18689"/>
        <dbReference type="ChEBI" id="CHEBI:15377"/>
        <dbReference type="ChEBI" id="CHEBI:15378"/>
        <dbReference type="ChEBI" id="CHEBI:28868"/>
        <dbReference type="ChEBI" id="CHEBI:57643"/>
        <dbReference type="ChEBI" id="CHEBI:57875"/>
        <dbReference type="EC" id="3.1.1.32"/>
    </reaction>
</comment>
<evidence type="ECO:0000256" key="7">
    <source>
        <dbReference type="ARBA" id="ARBA00013179"/>
    </source>
</evidence>
<sequence length="297" mass="34740">MKLLTIFCLLFGFSLTSISQTLEEPMVQTDIISKSYSQQWELDSIHKKGTFRLVSYKPIYISAGRWSSDPNEKPYSENPEYSATETQDFNRYEAKFQLSFKTKLLQGLFWGKADIWLAYTQKAYWQIYNKDLSRAFRELNYEPELIFVYPLKIKAFGGHFRSTGVSINHESNGRDFPLSRSWNRIIFHLGYENNNWIVSLNPWIRSSDTDDENPTITKFVGNGEITAAYSYNRHEFYTIVRHPFDRIKGGSIQLNYVFPMKGHLRGHFQFFHGYGETLVDYNHSQTTLGIGISFANW</sequence>
<keyword evidence="10" id="KW-0812">Transmembrane</keyword>
<evidence type="ECO:0000256" key="19">
    <source>
        <dbReference type="ARBA" id="ARBA00032375"/>
    </source>
</evidence>
<feature type="signal peptide" evidence="20">
    <location>
        <begin position="1"/>
        <end position="19"/>
    </location>
</feature>
<keyword evidence="22" id="KW-1185">Reference proteome</keyword>
<keyword evidence="14" id="KW-0106">Calcium</keyword>
<dbReference type="Pfam" id="PF02253">
    <property type="entry name" value="PLA1"/>
    <property type="match status" value="1"/>
</dbReference>
<dbReference type="PANTHER" id="PTHR40457:SF1">
    <property type="entry name" value="PHOSPHOLIPASE A1"/>
    <property type="match status" value="1"/>
</dbReference>
<evidence type="ECO:0000256" key="15">
    <source>
        <dbReference type="ARBA" id="ARBA00022963"/>
    </source>
</evidence>
<evidence type="ECO:0000256" key="16">
    <source>
        <dbReference type="ARBA" id="ARBA00023098"/>
    </source>
</evidence>